<dbReference type="InterPro" id="IPR050352">
    <property type="entry name" value="ABCG_transporters"/>
</dbReference>
<dbReference type="InterPro" id="IPR003593">
    <property type="entry name" value="AAA+_ATPase"/>
</dbReference>
<dbReference type="PANTHER" id="PTHR48041">
    <property type="entry name" value="ABC TRANSPORTER G FAMILY MEMBER 28"/>
    <property type="match status" value="1"/>
</dbReference>
<dbReference type="EMBL" id="CP111020">
    <property type="protein sequence ID" value="WAR14879.1"/>
    <property type="molecule type" value="Genomic_DNA"/>
</dbReference>
<keyword evidence="6" id="KW-0067">ATP-binding</keyword>
<keyword evidence="5" id="KW-0547">Nucleotide-binding</keyword>
<evidence type="ECO:0000313" key="11">
    <source>
        <dbReference type="EMBL" id="WAR14879.1"/>
    </source>
</evidence>
<evidence type="ECO:0000256" key="8">
    <source>
        <dbReference type="ARBA" id="ARBA00023136"/>
    </source>
</evidence>
<dbReference type="PANTHER" id="PTHR48041:SF113">
    <property type="entry name" value="ATP-BINDING CASSETTE SUB-FAMILY G MEMBER 5"/>
    <property type="match status" value="1"/>
</dbReference>
<keyword evidence="4 9" id="KW-0812">Transmembrane</keyword>
<dbReference type="Gene3D" id="3.40.50.300">
    <property type="entry name" value="P-loop containing nucleotide triphosphate hydrolases"/>
    <property type="match status" value="1"/>
</dbReference>
<sequence>MAVRPCVQGDIGADVRLLAPMAVNGISGKIEDATNHLDVLNLKYVVRDWVGPWWKGACFRKLRHKCIINDVTLRLKSGEITGILGNSGSGKTSLLDVITCRASGKVTGDVIYNGTRCTNDVIQNHATYVMQADRFLPNLTVRETLIYSAKLRLPGCSTSEEIEKRVTDVVLAMGLKDVADTRIGGSIIRGISGGERRRVTIAIQLLKNPDIILLDEPTSGLDSYTARHLVSNLRDLARRGNIVMLSLHQPSSDIYSLLDRIGIMSKGEFVYFGCAKGMVQYFTEVGYPFDVASMDRRDKDSEIQSLIRVERLLGTFRRISDDFRRGPRAGYREAVERPGSARVLVTVIRRMYRNLFRDRADYMLRFFFLPAFCIMIIAFMGHIGTEPSSVQNRMGMLYLTCAFAPIRDQYFRERRDGLYGALTLLLAYTVHVLPCHVVSTGLHPGQLQFIRFTAVVFLNCLWSELHTAAFHGIFLSANLAQAVTGLCLSSYSLVATGFLKDLNSLMKPLQWVSKGLIQKYSAELLAANEFHGLRFDCPEIQLSNVTSNLNVTNCNLFRFHLNRTIINCDMRAACVNIFILYK</sequence>
<dbReference type="InterPro" id="IPR017871">
    <property type="entry name" value="ABC_transporter-like_CS"/>
</dbReference>
<evidence type="ECO:0000256" key="2">
    <source>
        <dbReference type="ARBA" id="ARBA00005814"/>
    </source>
</evidence>
<evidence type="ECO:0000256" key="5">
    <source>
        <dbReference type="ARBA" id="ARBA00022741"/>
    </source>
</evidence>
<dbReference type="InterPro" id="IPR027417">
    <property type="entry name" value="P-loop_NTPase"/>
</dbReference>
<evidence type="ECO:0000256" key="7">
    <source>
        <dbReference type="ARBA" id="ARBA00022989"/>
    </source>
</evidence>
<dbReference type="PROSITE" id="PS50893">
    <property type="entry name" value="ABC_TRANSPORTER_2"/>
    <property type="match status" value="1"/>
</dbReference>
<comment type="subcellular location">
    <subcellularLocation>
        <location evidence="1">Membrane</location>
        <topology evidence="1">Multi-pass membrane protein</topology>
    </subcellularLocation>
</comment>
<organism evidence="11 12">
    <name type="scientific">Mya arenaria</name>
    <name type="common">Soft-shell clam</name>
    <dbReference type="NCBI Taxonomy" id="6604"/>
    <lineage>
        <taxon>Eukaryota</taxon>
        <taxon>Metazoa</taxon>
        <taxon>Spiralia</taxon>
        <taxon>Lophotrochozoa</taxon>
        <taxon>Mollusca</taxon>
        <taxon>Bivalvia</taxon>
        <taxon>Autobranchia</taxon>
        <taxon>Heteroconchia</taxon>
        <taxon>Euheterodonta</taxon>
        <taxon>Imparidentia</taxon>
        <taxon>Neoheterodontei</taxon>
        <taxon>Myida</taxon>
        <taxon>Myoidea</taxon>
        <taxon>Myidae</taxon>
        <taxon>Mya</taxon>
    </lineage>
</organism>
<dbReference type="InterPro" id="IPR003439">
    <property type="entry name" value="ABC_transporter-like_ATP-bd"/>
</dbReference>
<evidence type="ECO:0000256" key="1">
    <source>
        <dbReference type="ARBA" id="ARBA00004141"/>
    </source>
</evidence>
<protein>
    <submittedName>
        <fullName evidence="11">ABCG5-like protein</fullName>
    </submittedName>
</protein>
<evidence type="ECO:0000256" key="6">
    <source>
        <dbReference type="ARBA" id="ARBA00022840"/>
    </source>
</evidence>
<keyword evidence="12" id="KW-1185">Reference proteome</keyword>
<feature type="domain" description="ABC transporter" evidence="10">
    <location>
        <begin position="40"/>
        <end position="291"/>
    </location>
</feature>
<keyword evidence="7 9" id="KW-1133">Transmembrane helix</keyword>
<reference evidence="11" key="1">
    <citation type="submission" date="2022-11" db="EMBL/GenBank/DDBJ databases">
        <title>Centuries of genome instability and evolution in soft-shell clam transmissible cancer (bioRxiv).</title>
        <authorList>
            <person name="Hart S.F.M."/>
            <person name="Yonemitsu M.A."/>
            <person name="Giersch R.M."/>
            <person name="Beal B.F."/>
            <person name="Arriagada G."/>
            <person name="Davis B.W."/>
            <person name="Ostrander E.A."/>
            <person name="Goff S.P."/>
            <person name="Metzger M.J."/>
        </authorList>
    </citation>
    <scope>NUCLEOTIDE SEQUENCE</scope>
    <source>
        <strain evidence="11">MELC-2E11</strain>
        <tissue evidence="11">Siphon/mantle</tissue>
    </source>
</reference>
<name>A0ABY7F0K5_MYAAR</name>
<evidence type="ECO:0000256" key="9">
    <source>
        <dbReference type="SAM" id="Phobius"/>
    </source>
</evidence>
<feature type="transmembrane region" description="Helical" evidence="9">
    <location>
        <begin position="417"/>
        <end position="437"/>
    </location>
</feature>
<evidence type="ECO:0000259" key="10">
    <source>
        <dbReference type="PROSITE" id="PS50893"/>
    </source>
</evidence>
<evidence type="ECO:0000256" key="4">
    <source>
        <dbReference type="ARBA" id="ARBA00022692"/>
    </source>
</evidence>
<dbReference type="Proteomes" id="UP001164746">
    <property type="component" value="Chromosome 9"/>
</dbReference>
<accession>A0ABY7F0K5</accession>
<proteinExistence type="inferred from homology"/>
<dbReference type="Pfam" id="PF00005">
    <property type="entry name" value="ABC_tran"/>
    <property type="match status" value="1"/>
</dbReference>
<keyword evidence="3" id="KW-0813">Transport</keyword>
<dbReference type="SUPFAM" id="SSF52540">
    <property type="entry name" value="P-loop containing nucleoside triphosphate hydrolases"/>
    <property type="match status" value="1"/>
</dbReference>
<dbReference type="SMART" id="SM00382">
    <property type="entry name" value="AAA"/>
    <property type="match status" value="1"/>
</dbReference>
<gene>
    <name evidence="11" type="ORF">MAR_004984</name>
</gene>
<evidence type="ECO:0000313" key="12">
    <source>
        <dbReference type="Proteomes" id="UP001164746"/>
    </source>
</evidence>
<keyword evidence="8 9" id="KW-0472">Membrane</keyword>
<feature type="transmembrane region" description="Helical" evidence="9">
    <location>
        <begin position="362"/>
        <end position="384"/>
    </location>
</feature>
<evidence type="ECO:0000256" key="3">
    <source>
        <dbReference type="ARBA" id="ARBA00022448"/>
    </source>
</evidence>
<dbReference type="PROSITE" id="PS00211">
    <property type="entry name" value="ABC_TRANSPORTER_1"/>
    <property type="match status" value="1"/>
</dbReference>
<comment type="similarity">
    <text evidence="2">Belongs to the ABC transporter superfamily. ABCG family. Eye pigment precursor importer (TC 3.A.1.204) subfamily.</text>
</comment>